<dbReference type="CTD" id="4509"/>
<name>A0A6C0UAQ2_9CUCU</name>
<reference evidence="2" key="1">
    <citation type="submission" date="2018-12" db="EMBL/GenBank/DDBJ databases">
        <authorList>
            <person name="Hao Y."/>
            <person name="Sun Y."/>
        </authorList>
    </citation>
    <scope>NUCLEOTIDE SEQUENCE</scope>
</reference>
<sequence length="50" mass="6310">MPQAMPLNWMIIYLFIFSMFILINIKMYFNFESNPIKKFNLFNKKNNWKW</sequence>
<geneLocation type="mitochondrion" evidence="2"/>
<keyword evidence="1" id="KW-0472">Membrane</keyword>
<dbReference type="AlphaFoldDB" id="A0A6C0UAQ2"/>
<proteinExistence type="predicted"/>
<keyword evidence="1" id="KW-1133">Transmembrane helix</keyword>
<keyword evidence="1" id="KW-0812">Transmembrane</keyword>
<reference evidence="2" key="2">
    <citation type="journal article" date="2019" name="Mitochondrial DNA Part B Resour">
        <title>The complete mitochondrial genome of the Adonis ladybird, Hippodamia variegata (Coleoptera: Coccinellidae).</title>
        <authorList>
            <person name="Hao Y.-N."/>
            <person name="Liu C.-Z."/>
            <person name="Sun Y.-X."/>
        </authorList>
    </citation>
    <scope>NUCLEOTIDE SEQUENCE</scope>
</reference>
<protein>
    <submittedName>
        <fullName evidence="2">ATP synthase F0 subunit 8</fullName>
    </submittedName>
</protein>
<evidence type="ECO:0000256" key="1">
    <source>
        <dbReference type="SAM" id="Phobius"/>
    </source>
</evidence>
<gene>
    <name evidence="2" type="primary">ATP8</name>
</gene>
<dbReference type="EMBL" id="MK334129">
    <property type="protein sequence ID" value="QIB71485.1"/>
    <property type="molecule type" value="Genomic_DNA"/>
</dbReference>
<accession>A0A6C0UAQ2</accession>
<feature type="transmembrane region" description="Helical" evidence="1">
    <location>
        <begin position="6"/>
        <end position="29"/>
    </location>
</feature>
<evidence type="ECO:0000313" key="2">
    <source>
        <dbReference type="EMBL" id="QIB71485.1"/>
    </source>
</evidence>
<dbReference type="RefSeq" id="YP_009738170.1">
    <property type="nucleotide sequence ID" value="NC_046481.1"/>
</dbReference>
<dbReference type="GeneID" id="44794154"/>
<organism evidence="2">
    <name type="scientific">Hippodamia variegata</name>
    <dbReference type="NCBI Taxonomy" id="703264"/>
    <lineage>
        <taxon>Eukaryota</taxon>
        <taxon>Metazoa</taxon>
        <taxon>Ecdysozoa</taxon>
        <taxon>Arthropoda</taxon>
        <taxon>Hexapoda</taxon>
        <taxon>Insecta</taxon>
        <taxon>Pterygota</taxon>
        <taxon>Neoptera</taxon>
        <taxon>Endopterygota</taxon>
        <taxon>Coleoptera</taxon>
        <taxon>Polyphaga</taxon>
        <taxon>Cucujiformia</taxon>
        <taxon>Coccinelloidea</taxon>
        <taxon>Coccinellidae</taxon>
        <taxon>Coccinellinae</taxon>
        <taxon>Coccinellini</taxon>
        <taxon>Hippodamia</taxon>
    </lineage>
</organism>
<keyword evidence="2" id="KW-0496">Mitochondrion</keyword>